<dbReference type="Gene3D" id="3.30.565.10">
    <property type="entry name" value="Histidine kinase-like ATPase, C-terminal domain"/>
    <property type="match status" value="1"/>
</dbReference>
<evidence type="ECO:0000259" key="16">
    <source>
        <dbReference type="PROSITE" id="PS50109"/>
    </source>
</evidence>
<evidence type="ECO:0000256" key="13">
    <source>
        <dbReference type="ARBA" id="ARBA00023012"/>
    </source>
</evidence>
<evidence type="ECO:0000256" key="11">
    <source>
        <dbReference type="ARBA" id="ARBA00022840"/>
    </source>
</evidence>
<comment type="caution">
    <text evidence="18">The sequence shown here is derived from an EMBL/GenBank/DDBJ whole genome shotgun (WGS) entry which is preliminary data.</text>
</comment>
<dbReference type="InterPro" id="IPR003660">
    <property type="entry name" value="HAMP_dom"/>
</dbReference>
<accession>A0ABV0G1E1</accession>
<feature type="domain" description="HAMP" evidence="17">
    <location>
        <begin position="172"/>
        <end position="224"/>
    </location>
</feature>
<dbReference type="Gene3D" id="6.10.340.10">
    <property type="match status" value="1"/>
</dbReference>
<dbReference type="PANTHER" id="PTHR44936">
    <property type="entry name" value="SENSOR PROTEIN CREC"/>
    <property type="match status" value="1"/>
</dbReference>
<dbReference type="GO" id="GO:0005524">
    <property type="term" value="F:ATP binding"/>
    <property type="evidence" value="ECO:0007669"/>
    <property type="project" value="UniProtKB-KW"/>
</dbReference>
<feature type="transmembrane region" description="Helical" evidence="15">
    <location>
        <begin position="152"/>
        <end position="170"/>
    </location>
</feature>
<feature type="domain" description="Histidine kinase" evidence="16">
    <location>
        <begin position="232"/>
        <end position="440"/>
    </location>
</feature>
<comment type="subcellular location">
    <subcellularLocation>
        <location evidence="2">Cell inner membrane</location>
        <topology evidence="2">Multi-pass membrane protein</topology>
    </subcellularLocation>
</comment>
<evidence type="ECO:0000256" key="9">
    <source>
        <dbReference type="ARBA" id="ARBA00022741"/>
    </source>
</evidence>
<dbReference type="InterPro" id="IPR005467">
    <property type="entry name" value="His_kinase_dom"/>
</dbReference>
<dbReference type="SUPFAM" id="SSF158472">
    <property type="entry name" value="HAMP domain-like"/>
    <property type="match status" value="1"/>
</dbReference>
<evidence type="ECO:0000256" key="15">
    <source>
        <dbReference type="SAM" id="Phobius"/>
    </source>
</evidence>
<dbReference type="SMART" id="SM00387">
    <property type="entry name" value="HATPase_c"/>
    <property type="match status" value="1"/>
</dbReference>
<evidence type="ECO:0000256" key="4">
    <source>
        <dbReference type="ARBA" id="ARBA00022475"/>
    </source>
</evidence>
<dbReference type="SUPFAM" id="SSF55874">
    <property type="entry name" value="ATPase domain of HSP90 chaperone/DNA topoisomerase II/histidine kinase"/>
    <property type="match status" value="1"/>
</dbReference>
<reference evidence="18 19" key="1">
    <citation type="submission" date="2024-05" db="EMBL/GenBank/DDBJ databases">
        <title>Roseateles sp. DJS-2-20 16S ribosomal RNA gene Genome sequencing and assembly.</title>
        <authorList>
            <person name="Woo H."/>
        </authorList>
    </citation>
    <scope>NUCLEOTIDE SEQUENCE [LARGE SCALE GENOMIC DNA]</scope>
    <source>
        <strain evidence="18 19">DJS-2-20</strain>
    </source>
</reference>
<dbReference type="Gene3D" id="1.10.287.130">
    <property type="match status" value="1"/>
</dbReference>
<dbReference type="SMART" id="SM00388">
    <property type="entry name" value="HisKA"/>
    <property type="match status" value="1"/>
</dbReference>
<evidence type="ECO:0000256" key="7">
    <source>
        <dbReference type="ARBA" id="ARBA00022679"/>
    </source>
</evidence>
<dbReference type="EC" id="2.7.13.3" evidence="3"/>
<dbReference type="Pfam" id="PF00672">
    <property type="entry name" value="HAMP"/>
    <property type="match status" value="1"/>
</dbReference>
<dbReference type="RefSeq" id="WP_347704375.1">
    <property type="nucleotide sequence ID" value="NZ_JBDPZD010000002.1"/>
</dbReference>
<dbReference type="InterPro" id="IPR036097">
    <property type="entry name" value="HisK_dim/P_sf"/>
</dbReference>
<keyword evidence="8 15" id="KW-0812">Transmembrane</keyword>
<dbReference type="Pfam" id="PF02518">
    <property type="entry name" value="HATPase_c"/>
    <property type="match status" value="1"/>
</dbReference>
<dbReference type="EMBL" id="JBDPZD010000002">
    <property type="protein sequence ID" value="MEO3691556.1"/>
    <property type="molecule type" value="Genomic_DNA"/>
</dbReference>
<proteinExistence type="predicted"/>
<dbReference type="CDD" id="cd00082">
    <property type="entry name" value="HisKA"/>
    <property type="match status" value="1"/>
</dbReference>
<dbReference type="InterPro" id="IPR003661">
    <property type="entry name" value="HisK_dim/P_dom"/>
</dbReference>
<dbReference type="SUPFAM" id="SSF47384">
    <property type="entry name" value="Homodimeric domain of signal transducing histidine kinase"/>
    <property type="match status" value="1"/>
</dbReference>
<keyword evidence="7" id="KW-0808">Transferase</keyword>
<dbReference type="CDD" id="cd06225">
    <property type="entry name" value="HAMP"/>
    <property type="match status" value="1"/>
</dbReference>
<evidence type="ECO:0000256" key="10">
    <source>
        <dbReference type="ARBA" id="ARBA00022777"/>
    </source>
</evidence>
<dbReference type="PRINTS" id="PR00344">
    <property type="entry name" value="BCTRLSENSOR"/>
</dbReference>
<comment type="catalytic activity">
    <reaction evidence="1">
        <text>ATP + protein L-histidine = ADP + protein N-phospho-L-histidine.</text>
        <dbReference type="EC" id="2.7.13.3"/>
    </reaction>
</comment>
<evidence type="ECO:0000256" key="1">
    <source>
        <dbReference type="ARBA" id="ARBA00000085"/>
    </source>
</evidence>
<dbReference type="PROSITE" id="PS50109">
    <property type="entry name" value="HIS_KIN"/>
    <property type="match status" value="1"/>
</dbReference>
<evidence type="ECO:0000256" key="14">
    <source>
        <dbReference type="ARBA" id="ARBA00023136"/>
    </source>
</evidence>
<keyword evidence="19" id="KW-1185">Reference proteome</keyword>
<keyword evidence="9" id="KW-0547">Nucleotide-binding</keyword>
<dbReference type="InterPro" id="IPR004358">
    <property type="entry name" value="Sig_transdc_His_kin-like_C"/>
</dbReference>
<sequence length="440" mass="47625">MKSFWPQSLFARNLWLIAGLVVLAQVVNGWAFREAVLRPHVNESVADAARSFEAARQALVLMAPAERAAFVRRFNERAEPDDRPALGRRIGLIERAYIQALERRLGGAEAPASWRLEADGTLSFRVALAEPGEVYWLRVPRPLSGHHLVGRWLLGSASALLLALLGAWLIQRRLNRPLSRLVQASEALGRGQRHVELATDGPTEIAALAHSFNAMSAALARGEQERLLMLGGLSHDLRTPLAKMRLASELLRDGGRSDPALLDSLERGLQDLDGLLTQFLAYVRTAHGDHASREEAPVPLELHALLAEVASLSPHRAATSVVDAERVHLLARPQSLRRLVLNLLVNAQTHGEPPIELACGQAPGGPWLEVRDRGPGIAPERVAALKRPFARGDAARSGPSGSGLGLAIAERLAAEAGAQLLLLPREGGGLVARVEWRVPA</sequence>
<keyword evidence="6" id="KW-0597">Phosphoprotein</keyword>
<dbReference type="Proteomes" id="UP001495147">
    <property type="component" value="Unassembled WGS sequence"/>
</dbReference>
<dbReference type="InterPro" id="IPR003594">
    <property type="entry name" value="HATPase_dom"/>
</dbReference>
<organism evidence="18 19">
    <name type="scientific">Roseateles paludis</name>
    <dbReference type="NCBI Taxonomy" id="3145238"/>
    <lineage>
        <taxon>Bacteria</taxon>
        <taxon>Pseudomonadati</taxon>
        <taxon>Pseudomonadota</taxon>
        <taxon>Betaproteobacteria</taxon>
        <taxon>Burkholderiales</taxon>
        <taxon>Sphaerotilaceae</taxon>
        <taxon>Roseateles</taxon>
    </lineage>
</organism>
<dbReference type="Pfam" id="PF00512">
    <property type="entry name" value="HisKA"/>
    <property type="match status" value="1"/>
</dbReference>
<dbReference type="InterPro" id="IPR036890">
    <property type="entry name" value="HATPase_C_sf"/>
</dbReference>
<protein>
    <recommendedName>
        <fullName evidence="3">histidine kinase</fullName>
        <ecNumber evidence="3">2.7.13.3</ecNumber>
    </recommendedName>
</protein>
<dbReference type="InterPro" id="IPR050980">
    <property type="entry name" value="2C_sensor_his_kinase"/>
</dbReference>
<evidence type="ECO:0000256" key="5">
    <source>
        <dbReference type="ARBA" id="ARBA00022519"/>
    </source>
</evidence>
<evidence type="ECO:0000313" key="19">
    <source>
        <dbReference type="Proteomes" id="UP001495147"/>
    </source>
</evidence>
<evidence type="ECO:0000256" key="6">
    <source>
        <dbReference type="ARBA" id="ARBA00022553"/>
    </source>
</evidence>
<dbReference type="PROSITE" id="PS50885">
    <property type="entry name" value="HAMP"/>
    <property type="match status" value="1"/>
</dbReference>
<keyword evidence="4" id="KW-1003">Cell membrane</keyword>
<evidence type="ECO:0000313" key="18">
    <source>
        <dbReference type="EMBL" id="MEO3691556.1"/>
    </source>
</evidence>
<evidence type="ECO:0000259" key="17">
    <source>
        <dbReference type="PROSITE" id="PS50885"/>
    </source>
</evidence>
<keyword evidence="13" id="KW-0902">Two-component regulatory system</keyword>
<gene>
    <name evidence="18" type="ORF">ABDJ85_08760</name>
</gene>
<evidence type="ECO:0000256" key="3">
    <source>
        <dbReference type="ARBA" id="ARBA00012438"/>
    </source>
</evidence>
<keyword evidence="12 15" id="KW-1133">Transmembrane helix</keyword>
<evidence type="ECO:0000256" key="2">
    <source>
        <dbReference type="ARBA" id="ARBA00004429"/>
    </source>
</evidence>
<dbReference type="SMART" id="SM00304">
    <property type="entry name" value="HAMP"/>
    <property type="match status" value="1"/>
</dbReference>
<keyword evidence="5" id="KW-0997">Cell inner membrane</keyword>
<keyword evidence="10" id="KW-0418">Kinase</keyword>
<keyword evidence="11 18" id="KW-0067">ATP-binding</keyword>
<evidence type="ECO:0000256" key="8">
    <source>
        <dbReference type="ARBA" id="ARBA00022692"/>
    </source>
</evidence>
<evidence type="ECO:0000256" key="12">
    <source>
        <dbReference type="ARBA" id="ARBA00022989"/>
    </source>
</evidence>
<keyword evidence="14 15" id="KW-0472">Membrane</keyword>
<dbReference type="PANTHER" id="PTHR44936:SF5">
    <property type="entry name" value="SENSOR HISTIDINE KINASE ENVZ"/>
    <property type="match status" value="1"/>
</dbReference>
<name>A0ABV0G1E1_9BURK</name>